<dbReference type="PANTHER" id="PTHR48065:SF75">
    <property type="entry name" value="LEUCINE-RICH REPEAT-CONTAINING N-TERMINAL PLANT-TYPE DOMAIN-CONTAINING PROTEIN"/>
    <property type="match status" value="1"/>
</dbReference>
<gene>
    <name evidence="1" type="ORF">HYC85_022540</name>
</gene>
<name>A0A7J7GKP8_CAMSI</name>
<organism evidence="1 2">
    <name type="scientific">Camellia sinensis</name>
    <name type="common">Tea plant</name>
    <name type="synonym">Thea sinensis</name>
    <dbReference type="NCBI Taxonomy" id="4442"/>
    <lineage>
        <taxon>Eukaryota</taxon>
        <taxon>Viridiplantae</taxon>
        <taxon>Streptophyta</taxon>
        <taxon>Embryophyta</taxon>
        <taxon>Tracheophyta</taxon>
        <taxon>Spermatophyta</taxon>
        <taxon>Magnoliopsida</taxon>
        <taxon>eudicotyledons</taxon>
        <taxon>Gunneridae</taxon>
        <taxon>Pentapetalae</taxon>
        <taxon>asterids</taxon>
        <taxon>Ericales</taxon>
        <taxon>Theaceae</taxon>
        <taxon>Camellia</taxon>
    </lineage>
</organism>
<dbReference type="Gene3D" id="3.80.10.10">
    <property type="entry name" value="Ribonuclease Inhibitor"/>
    <property type="match status" value="1"/>
</dbReference>
<dbReference type="InterPro" id="IPR032675">
    <property type="entry name" value="LRR_dom_sf"/>
</dbReference>
<reference evidence="2" key="1">
    <citation type="journal article" date="2020" name="Nat. Commun.">
        <title>Genome assembly of wild tea tree DASZ reveals pedigree and selection history of tea varieties.</title>
        <authorList>
            <person name="Zhang W."/>
            <person name="Zhang Y."/>
            <person name="Qiu H."/>
            <person name="Guo Y."/>
            <person name="Wan H."/>
            <person name="Zhang X."/>
            <person name="Scossa F."/>
            <person name="Alseekh S."/>
            <person name="Zhang Q."/>
            <person name="Wang P."/>
            <person name="Xu L."/>
            <person name="Schmidt M.H."/>
            <person name="Jia X."/>
            <person name="Li D."/>
            <person name="Zhu A."/>
            <person name="Guo F."/>
            <person name="Chen W."/>
            <person name="Ni D."/>
            <person name="Usadel B."/>
            <person name="Fernie A.R."/>
            <person name="Wen W."/>
        </authorList>
    </citation>
    <scope>NUCLEOTIDE SEQUENCE [LARGE SCALE GENOMIC DNA]</scope>
    <source>
        <strain evidence="2">cv. G240</strain>
    </source>
</reference>
<dbReference type="AlphaFoldDB" id="A0A7J7GKP8"/>
<proteinExistence type="predicted"/>
<comment type="caution">
    <text evidence="1">The sequence shown here is derived from an EMBL/GenBank/DDBJ whole genome shotgun (WGS) entry which is preliminary data.</text>
</comment>
<evidence type="ECO:0000313" key="2">
    <source>
        <dbReference type="Proteomes" id="UP000593564"/>
    </source>
</evidence>
<dbReference type="EMBL" id="JACBKZ010000010">
    <property type="protein sequence ID" value="KAF5941373.1"/>
    <property type="molecule type" value="Genomic_DNA"/>
</dbReference>
<dbReference type="InterPro" id="IPR001611">
    <property type="entry name" value="Leu-rich_rpt"/>
</dbReference>
<evidence type="ECO:0000313" key="1">
    <source>
        <dbReference type="EMBL" id="KAF5941373.1"/>
    </source>
</evidence>
<accession>A0A7J7GKP8</accession>
<dbReference type="Proteomes" id="UP000593564">
    <property type="component" value="Unassembled WGS sequence"/>
</dbReference>
<dbReference type="PANTHER" id="PTHR48065">
    <property type="entry name" value="OS10G0469600 PROTEIN"/>
    <property type="match status" value="1"/>
</dbReference>
<protein>
    <submittedName>
        <fullName evidence="1">Uncharacterized protein</fullName>
    </submittedName>
</protein>
<dbReference type="SUPFAM" id="SSF52058">
    <property type="entry name" value="L domain-like"/>
    <property type="match status" value="1"/>
</dbReference>
<dbReference type="Pfam" id="PF00560">
    <property type="entry name" value="LRR_1"/>
    <property type="match status" value="3"/>
</dbReference>
<reference evidence="1 2" key="2">
    <citation type="submission" date="2020-07" db="EMBL/GenBank/DDBJ databases">
        <title>Genome assembly of wild tea tree DASZ reveals pedigree and selection history of tea varieties.</title>
        <authorList>
            <person name="Zhang W."/>
        </authorList>
    </citation>
    <scope>NUCLEOTIDE SEQUENCE [LARGE SCALE GENOMIC DNA]</scope>
    <source>
        <strain evidence="2">cv. G240</strain>
        <tissue evidence="1">Leaf</tissue>
    </source>
</reference>
<keyword evidence="2" id="KW-1185">Reference proteome</keyword>
<sequence length="213" mass="23899">MQLNLSHNLLVDLEKPYKFPSLSVLDLYSNQLHGEIPIPPESVTYVDYSSNNFNSSIPVKIGNKLTFAYFFSLSSNCLIGTIPESICNARFLSVLDLSNNNFSGTTISTLGVLNLRNNNLGGKILGIFLKSYALETLDIRLGFEIGAGVIIGPLMFWKQGSKWCNKHIERFAQMILPSLGFIFAWCDYVKVEPNGNIEEETQDDKEDLMKMKT</sequence>